<evidence type="ECO:0000256" key="3">
    <source>
        <dbReference type="ARBA" id="ARBA00023157"/>
    </source>
</evidence>
<dbReference type="PIRSF" id="PIRSF036893">
    <property type="entry name" value="Lipocalin_ApoD"/>
    <property type="match status" value="1"/>
</dbReference>
<evidence type="ECO:0000313" key="7">
    <source>
        <dbReference type="EMBL" id="KAK3086656.1"/>
    </source>
</evidence>
<dbReference type="Gene3D" id="2.40.128.20">
    <property type="match status" value="1"/>
</dbReference>
<dbReference type="InterPro" id="IPR022271">
    <property type="entry name" value="Lipocalin_ApoD"/>
</dbReference>
<evidence type="ECO:0000256" key="5">
    <source>
        <dbReference type="RuleBase" id="RU003695"/>
    </source>
</evidence>
<name>A0AA89BTF1_PINIB</name>
<dbReference type="Proteomes" id="UP001186944">
    <property type="component" value="Unassembled WGS sequence"/>
</dbReference>
<dbReference type="PROSITE" id="PS51257">
    <property type="entry name" value="PROKAR_LIPOPROTEIN"/>
    <property type="match status" value="1"/>
</dbReference>
<feature type="signal peptide" evidence="4">
    <location>
        <begin position="1"/>
        <end position="26"/>
    </location>
</feature>
<dbReference type="InterPro" id="IPR000566">
    <property type="entry name" value="Lipocln_cytosolic_FA-bd_dom"/>
</dbReference>
<sequence length="210" mass="24303">MEKKVPAFKLLLAFIIMCSCATIISADGCNIEVQADFEIAKFLGRWYEMMWIPPSYLFQNESYLDFQHNYSLQKDGNISIHIRGRNPTKSATCFDDFAVLRPTSEPGKLTYVRYVAGRVNESSDYWIIGTDYNNYAITYGCRVRNQSICEEVDSWIWSRSRSLTQQHIEAVKTVIGSICLNVTDYSNTQQTNGKQLQYVQRYLYLSYPIL</sequence>
<dbReference type="PRINTS" id="PR01273">
    <property type="entry name" value="INVTBRTCOLOR"/>
</dbReference>
<evidence type="ECO:0000313" key="8">
    <source>
        <dbReference type="Proteomes" id="UP001186944"/>
    </source>
</evidence>
<feature type="chain" id="PRO_5041520187" description="Lipocalin/cytosolic fatty-acid binding domain-containing protein" evidence="4">
    <location>
        <begin position="27"/>
        <end position="210"/>
    </location>
</feature>
<evidence type="ECO:0000256" key="4">
    <source>
        <dbReference type="PIRNR" id="PIRNR036893"/>
    </source>
</evidence>
<feature type="domain" description="Lipocalin/cytosolic fatty-acid binding" evidence="6">
    <location>
        <begin position="67"/>
        <end position="191"/>
    </location>
</feature>
<keyword evidence="3" id="KW-1015">Disulfide bond</keyword>
<dbReference type="PANTHER" id="PTHR10612">
    <property type="entry name" value="APOLIPOPROTEIN D"/>
    <property type="match status" value="1"/>
</dbReference>
<dbReference type="InterPro" id="IPR003057">
    <property type="entry name" value="Invtbrt_color"/>
</dbReference>
<dbReference type="InterPro" id="IPR022272">
    <property type="entry name" value="Lipocalin_CS"/>
</dbReference>
<dbReference type="PROSITE" id="PS00213">
    <property type="entry name" value="LIPOCALIN"/>
    <property type="match status" value="1"/>
</dbReference>
<dbReference type="EMBL" id="VSWD01000012">
    <property type="protein sequence ID" value="KAK3086656.1"/>
    <property type="molecule type" value="Genomic_DNA"/>
</dbReference>
<protein>
    <recommendedName>
        <fullName evidence="6">Lipocalin/cytosolic fatty-acid binding domain-containing protein</fullName>
    </recommendedName>
</protein>
<dbReference type="SUPFAM" id="SSF50814">
    <property type="entry name" value="Lipocalins"/>
    <property type="match status" value="1"/>
</dbReference>
<accession>A0AA89BTF1</accession>
<dbReference type="GO" id="GO:0000302">
    <property type="term" value="P:response to reactive oxygen species"/>
    <property type="evidence" value="ECO:0007669"/>
    <property type="project" value="TreeGrafter"/>
</dbReference>
<dbReference type="InterPro" id="IPR012674">
    <property type="entry name" value="Calycin"/>
</dbReference>
<dbReference type="GO" id="GO:0005737">
    <property type="term" value="C:cytoplasm"/>
    <property type="evidence" value="ECO:0007669"/>
    <property type="project" value="TreeGrafter"/>
</dbReference>
<evidence type="ECO:0000256" key="2">
    <source>
        <dbReference type="ARBA" id="ARBA00023121"/>
    </source>
</evidence>
<gene>
    <name evidence="7" type="ORF">FSP39_021456</name>
</gene>
<evidence type="ECO:0000259" key="6">
    <source>
        <dbReference type="Pfam" id="PF00061"/>
    </source>
</evidence>
<evidence type="ECO:0000256" key="1">
    <source>
        <dbReference type="ARBA" id="ARBA00006889"/>
    </source>
</evidence>
<dbReference type="AlphaFoldDB" id="A0AA89BTF1"/>
<dbReference type="GO" id="GO:0008289">
    <property type="term" value="F:lipid binding"/>
    <property type="evidence" value="ECO:0007669"/>
    <property type="project" value="UniProtKB-KW"/>
</dbReference>
<keyword evidence="4" id="KW-0732">Signal</keyword>
<keyword evidence="8" id="KW-1185">Reference proteome</keyword>
<keyword evidence="2" id="KW-0446">Lipid-binding</keyword>
<dbReference type="GO" id="GO:0006629">
    <property type="term" value="P:lipid metabolic process"/>
    <property type="evidence" value="ECO:0007669"/>
    <property type="project" value="TreeGrafter"/>
</dbReference>
<dbReference type="Pfam" id="PF00061">
    <property type="entry name" value="Lipocalin"/>
    <property type="match status" value="1"/>
</dbReference>
<proteinExistence type="inferred from homology"/>
<comment type="caution">
    <text evidence="7">The sequence shown here is derived from an EMBL/GenBank/DDBJ whole genome shotgun (WGS) entry which is preliminary data.</text>
</comment>
<comment type="similarity">
    <text evidence="1 4 5">Belongs to the calycin superfamily. Lipocalin family.</text>
</comment>
<dbReference type="GO" id="GO:0031409">
    <property type="term" value="F:pigment binding"/>
    <property type="evidence" value="ECO:0007669"/>
    <property type="project" value="InterPro"/>
</dbReference>
<organism evidence="7 8">
    <name type="scientific">Pinctada imbricata</name>
    <name type="common">Atlantic pearl-oyster</name>
    <name type="synonym">Pinctada martensii</name>
    <dbReference type="NCBI Taxonomy" id="66713"/>
    <lineage>
        <taxon>Eukaryota</taxon>
        <taxon>Metazoa</taxon>
        <taxon>Spiralia</taxon>
        <taxon>Lophotrochozoa</taxon>
        <taxon>Mollusca</taxon>
        <taxon>Bivalvia</taxon>
        <taxon>Autobranchia</taxon>
        <taxon>Pteriomorphia</taxon>
        <taxon>Pterioida</taxon>
        <taxon>Pterioidea</taxon>
        <taxon>Pteriidae</taxon>
        <taxon>Pinctada</taxon>
    </lineage>
</organism>
<dbReference type="PANTHER" id="PTHR10612:SF34">
    <property type="entry name" value="APOLIPOPROTEIN D"/>
    <property type="match status" value="1"/>
</dbReference>
<reference evidence="7" key="1">
    <citation type="submission" date="2019-08" db="EMBL/GenBank/DDBJ databases">
        <title>The improved chromosome-level genome for the pearl oyster Pinctada fucata martensii using PacBio sequencing and Hi-C.</title>
        <authorList>
            <person name="Zheng Z."/>
        </authorList>
    </citation>
    <scope>NUCLEOTIDE SEQUENCE</scope>
    <source>
        <strain evidence="7">ZZ-2019</strain>
        <tissue evidence="7">Adductor muscle</tissue>
    </source>
</reference>